<feature type="domain" description="UmuC" evidence="11">
    <location>
        <begin position="21"/>
        <end position="291"/>
    </location>
</feature>
<dbReference type="OrthoDB" id="5723at2759"/>
<dbReference type="GO" id="GO:0070987">
    <property type="term" value="P:error-free translesion synthesis"/>
    <property type="evidence" value="ECO:0007669"/>
    <property type="project" value="UniProtKB-ARBA"/>
</dbReference>
<reference evidence="12" key="2">
    <citation type="submission" date="2016-05" db="EMBL/GenBank/DDBJ databases">
        <title>Comparative analysis highlights variable genome content of wheat rusts and divergence of the mating loci.</title>
        <authorList>
            <person name="Cuomo C.A."/>
            <person name="Bakkeren G."/>
            <person name="Szabo L."/>
            <person name="Khalil H."/>
            <person name="Joly D."/>
            <person name="Goldberg J."/>
            <person name="Young S."/>
            <person name="Zeng Q."/>
            <person name="Fellers J."/>
        </authorList>
    </citation>
    <scope>NUCLEOTIDE SEQUENCE [LARGE SCALE GENOMIC DNA]</scope>
    <source>
        <strain evidence="12">1-1 BBBD Race 1</strain>
    </source>
</reference>
<feature type="compositionally biased region" description="Low complexity" evidence="10">
    <location>
        <begin position="512"/>
        <end position="538"/>
    </location>
</feature>
<evidence type="ECO:0000313" key="14">
    <source>
        <dbReference type="Proteomes" id="UP000005240"/>
    </source>
</evidence>
<evidence type="ECO:0000256" key="2">
    <source>
        <dbReference type="ARBA" id="ARBA00022679"/>
    </source>
</evidence>
<dbReference type="EMBL" id="ADAS02000055">
    <property type="protein sequence ID" value="OAV93103.1"/>
    <property type="molecule type" value="Genomic_DNA"/>
</dbReference>
<accession>A0A180GMF3</accession>
<proteinExistence type="predicted"/>
<evidence type="ECO:0000313" key="12">
    <source>
        <dbReference type="EMBL" id="OAV93103.1"/>
    </source>
</evidence>
<dbReference type="GO" id="GO:0006281">
    <property type="term" value="P:DNA repair"/>
    <property type="evidence" value="ECO:0007669"/>
    <property type="project" value="UniProtKB-KW"/>
</dbReference>
<keyword evidence="2" id="KW-0808">Transferase</keyword>
<keyword evidence="5" id="KW-0863">Zinc-finger</keyword>
<dbReference type="GO" id="GO:0008270">
    <property type="term" value="F:zinc ion binding"/>
    <property type="evidence" value="ECO:0007669"/>
    <property type="project" value="UniProtKB-KW"/>
</dbReference>
<evidence type="ECO:0000256" key="10">
    <source>
        <dbReference type="SAM" id="MobiDB-lite"/>
    </source>
</evidence>
<dbReference type="VEuPathDB" id="FungiDB:PTTG_08028"/>
<dbReference type="GO" id="GO:0003887">
    <property type="term" value="F:DNA-directed DNA polymerase activity"/>
    <property type="evidence" value="ECO:0007669"/>
    <property type="project" value="TreeGrafter"/>
</dbReference>
<dbReference type="InterPro" id="IPR017961">
    <property type="entry name" value="DNA_pol_Y-fam_little_finger"/>
</dbReference>
<dbReference type="STRING" id="630390.A0A180GMF3"/>
<feature type="region of interest" description="Disordered" evidence="10">
    <location>
        <begin position="683"/>
        <end position="705"/>
    </location>
</feature>
<evidence type="ECO:0000256" key="3">
    <source>
        <dbReference type="ARBA" id="ARBA00022723"/>
    </source>
</evidence>
<evidence type="ECO:0000256" key="7">
    <source>
        <dbReference type="ARBA" id="ARBA00023204"/>
    </source>
</evidence>
<comment type="subcellular location">
    <subcellularLocation>
        <location evidence="1">Nucleus</location>
    </subcellularLocation>
</comment>
<evidence type="ECO:0000256" key="1">
    <source>
        <dbReference type="ARBA" id="ARBA00004123"/>
    </source>
</evidence>
<dbReference type="GO" id="GO:0035861">
    <property type="term" value="C:site of double-strand break"/>
    <property type="evidence" value="ECO:0007669"/>
    <property type="project" value="TreeGrafter"/>
</dbReference>
<protein>
    <recommendedName>
        <fullName evidence="9">DNA polymerase eta</fullName>
    </recommendedName>
</protein>
<reference evidence="13 14" key="3">
    <citation type="journal article" date="2017" name="G3 (Bethesda)">
        <title>Comparative analysis highlights variable genome content of wheat rusts and divergence of the mating loci.</title>
        <authorList>
            <person name="Cuomo C.A."/>
            <person name="Bakkeren G."/>
            <person name="Khalil H.B."/>
            <person name="Panwar V."/>
            <person name="Joly D."/>
            <person name="Linning R."/>
            <person name="Sakthikumar S."/>
            <person name="Song X."/>
            <person name="Adiconis X."/>
            <person name="Fan L."/>
            <person name="Goldberg J.M."/>
            <person name="Levin J.Z."/>
            <person name="Young S."/>
            <person name="Zeng Q."/>
            <person name="Anikster Y."/>
            <person name="Bruce M."/>
            <person name="Wang M."/>
            <person name="Yin C."/>
            <person name="McCallum B."/>
            <person name="Szabo L.J."/>
            <person name="Hulbert S."/>
            <person name="Chen X."/>
            <person name="Fellers J.P."/>
        </authorList>
    </citation>
    <scope>NUCLEOTIDE SEQUENCE</scope>
    <source>
        <strain evidence="14">Isolate 1-1 / race 1 (BBBD)</strain>
        <strain evidence="13">isolate 1-1 / race 1 (BBBD)</strain>
    </source>
</reference>
<dbReference type="EnsemblFungi" id="PTTG_08028-t43_1">
    <property type="protein sequence ID" value="PTTG_08028-t43_1-p1"/>
    <property type="gene ID" value="PTTG_08028"/>
</dbReference>
<dbReference type="Pfam" id="PF11799">
    <property type="entry name" value="IMS_C"/>
    <property type="match status" value="1"/>
</dbReference>
<evidence type="ECO:0000256" key="4">
    <source>
        <dbReference type="ARBA" id="ARBA00022763"/>
    </source>
</evidence>
<dbReference type="GO" id="GO:0003684">
    <property type="term" value="F:damaged DNA binding"/>
    <property type="evidence" value="ECO:0007669"/>
    <property type="project" value="InterPro"/>
</dbReference>
<dbReference type="Proteomes" id="UP000005240">
    <property type="component" value="Unassembled WGS sequence"/>
</dbReference>
<sequence>MLTYRQLHAKKIGPQHPLRVIAHCDVDAAYAQFEQVRLNIPPEKPLAVQQWRGLIAVNYPARKFGITRHLAFDEAKKLCPHLICVHVATYAQGASETEAKYHENPKPETHKVSLDPYRRESVKILKIFAESCPTIEKASIDEAFLDFSIPVRDILCTRYAFPTLEALQDPSSEVSLDDPLPAPPPLDLQDLLNASPSNNHVLPIDPDPELPQTAASWTDIALLIGAELMARCRHQVFDQLGYTCSAGIASNKMLAKLCSAYKKPDAQTVLRPGAVRAFLRPMEVSKVRFLGGKLGQAVADLIVSSSTTSADGSSKECLLSEAWTIPLAQLQSALGEDTGMWVWETVRGVDRTEVEPKTHVKSMMSSKNFRPSISSWNQGLHWLRILARDLFARLNEAREATPGIWPKTIVMHKRDGMQNSMAKQIAFPFTAQLTDEYIFVLGQKLLQELSVRLSDQTFQLGTVTSLALAFQTLERVEAGQRGIQGFFAPQKPAPVGPSTPAADPCPRTRPKSPSQRPAIIRSRSSASLADPKPGSPGNKKPKKGTLDGYIGPLARPPPRAPTPPKASPPRKPKKGTLDGYIGPLARVSPANKAAAPPARASRLTFVCPRCREAVVLDPSGLAHEKDDGEEEEEQRLRFERLKNVHLDHHFAQDLAAQDRPAPPRNHPWPILLVFLPQRPPQETLAKDCRRRGQSHSSRARDHGLL</sequence>
<evidence type="ECO:0000259" key="11">
    <source>
        <dbReference type="PROSITE" id="PS50173"/>
    </source>
</evidence>
<keyword evidence="4" id="KW-0227">DNA damage</keyword>
<evidence type="ECO:0000256" key="6">
    <source>
        <dbReference type="ARBA" id="ARBA00022833"/>
    </source>
</evidence>
<keyword evidence="6" id="KW-0862">Zinc</keyword>
<evidence type="ECO:0000313" key="13">
    <source>
        <dbReference type="EnsemblFungi" id="PTTG_08028-t43_1-p1"/>
    </source>
</evidence>
<dbReference type="InterPro" id="IPR052230">
    <property type="entry name" value="DNA_polymerase_eta"/>
</dbReference>
<dbReference type="GO" id="GO:0005657">
    <property type="term" value="C:replication fork"/>
    <property type="evidence" value="ECO:0007669"/>
    <property type="project" value="UniProtKB-ARBA"/>
</dbReference>
<dbReference type="Pfam" id="PF00817">
    <property type="entry name" value="IMS"/>
    <property type="match status" value="1"/>
</dbReference>
<dbReference type="InterPro" id="IPR043502">
    <property type="entry name" value="DNA/RNA_pol_sf"/>
</dbReference>
<dbReference type="InterPro" id="IPR036775">
    <property type="entry name" value="DNA_pol_Y-fam_lit_finger_sf"/>
</dbReference>
<keyword evidence="8" id="KW-0539">Nucleus</keyword>
<dbReference type="InterPro" id="IPR001126">
    <property type="entry name" value="UmuC"/>
</dbReference>
<evidence type="ECO:0000256" key="9">
    <source>
        <dbReference type="ARBA" id="ARBA00044975"/>
    </source>
</evidence>
<keyword evidence="7" id="KW-0234">DNA repair</keyword>
<dbReference type="AlphaFoldDB" id="A0A180GMF3"/>
<keyword evidence="3" id="KW-0479">Metal-binding</keyword>
<evidence type="ECO:0000256" key="5">
    <source>
        <dbReference type="ARBA" id="ARBA00022771"/>
    </source>
</evidence>
<keyword evidence="14" id="KW-1185">Reference proteome</keyword>
<dbReference type="GO" id="GO:0005634">
    <property type="term" value="C:nucleus"/>
    <property type="evidence" value="ECO:0007669"/>
    <property type="project" value="UniProtKB-SubCell"/>
</dbReference>
<dbReference type="PANTHER" id="PTHR45873">
    <property type="entry name" value="DNA POLYMERASE ETA"/>
    <property type="match status" value="1"/>
</dbReference>
<dbReference type="SUPFAM" id="SSF100879">
    <property type="entry name" value="Lesion bypass DNA polymerase (Y-family), little finger domain"/>
    <property type="match status" value="1"/>
</dbReference>
<dbReference type="InterPro" id="IPR043128">
    <property type="entry name" value="Rev_trsase/Diguanyl_cyclase"/>
</dbReference>
<reference evidence="12" key="1">
    <citation type="submission" date="2009-11" db="EMBL/GenBank/DDBJ databases">
        <authorList>
            <consortium name="The Broad Institute Genome Sequencing Platform"/>
            <person name="Ward D."/>
            <person name="Feldgarden M."/>
            <person name="Earl A."/>
            <person name="Young S.K."/>
            <person name="Zeng Q."/>
            <person name="Koehrsen M."/>
            <person name="Alvarado L."/>
            <person name="Berlin A."/>
            <person name="Bochicchio J."/>
            <person name="Borenstein D."/>
            <person name="Chapman S.B."/>
            <person name="Chen Z."/>
            <person name="Engels R."/>
            <person name="Freedman E."/>
            <person name="Gellesch M."/>
            <person name="Goldberg J."/>
            <person name="Griggs A."/>
            <person name="Gujja S."/>
            <person name="Heilman E."/>
            <person name="Heiman D."/>
            <person name="Hepburn T."/>
            <person name="Howarth C."/>
            <person name="Jen D."/>
            <person name="Larson L."/>
            <person name="Lewis B."/>
            <person name="Mehta T."/>
            <person name="Park D."/>
            <person name="Pearson M."/>
            <person name="Roberts A."/>
            <person name="Saif S."/>
            <person name="Shea T."/>
            <person name="Shenoy N."/>
            <person name="Sisk P."/>
            <person name="Stolte C."/>
            <person name="Sykes S."/>
            <person name="Thomson T."/>
            <person name="Walk T."/>
            <person name="White J."/>
            <person name="Yandava C."/>
            <person name="Izard J."/>
            <person name="Baranova O.V."/>
            <person name="Blanton J.M."/>
            <person name="Tanner A.C."/>
            <person name="Dewhirst F.E."/>
            <person name="Haas B."/>
            <person name="Nusbaum C."/>
            <person name="Birren B."/>
        </authorList>
    </citation>
    <scope>NUCLEOTIDE SEQUENCE [LARGE SCALE GENOMIC DNA]</scope>
    <source>
        <strain evidence="12">1-1 BBBD Race 1</strain>
    </source>
</reference>
<dbReference type="PROSITE" id="PS50173">
    <property type="entry name" value="UMUC"/>
    <property type="match status" value="1"/>
</dbReference>
<dbReference type="GO" id="GO:0042276">
    <property type="term" value="P:error-prone translesion synthesis"/>
    <property type="evidence" value="ECO:0007669"/>
    <property type="project" value="TreeGrafter"/>
</dbReference>
<feature type="region of interest" description="Disordered" evidence="10">
    <location>
        <begin position="487"/>
        <end position="582"/>
    </location>
</feature>
<organism evidence="12">
    <name type="scientific">Puccinia triticina (isolate 1-1 / race 1 (BBBD))</name>
    <name type="common">Brown leaf rust fungus</name>
    <dbReference type="NCBI Taxonomy" id="630390"/>
    <lineage>
        <taxon>Eukaryota</taxon>
        <taxon>Fungi</taxon>
        <taxon>Dikarya</taxon>
        <taxon>Basidiomycota</taxon>
        <taxon>Pucciniomycotina</taxon>
        <taxon>Pucciniomycetes</taxon>
        <taxon>Pucciniales</taxon>
        <taxon>Pucciniaceae</taxon>
        <taxon>Puccinia</taxon>
    </lineage>
</organism>
<dbReference type="Gene3D" id="1.10.150.20">
    <property type="entry name" value="5' to 3' exonuclease, C-terminal subdomain"/>
    <property type="match status" value="1"/>
</dbReference>
<dbReference type="GO" id="GO:0009314">
    <property type="term" value="P:response to radiation"/>
    <property type="evidence" value="ECO:0007669"/>
    <property type="project" value="TreeGrafter"/>
</dbReference>
<dbReference type="Gene3D" id="3.40.1170.60">
    <property type="match status" value="1"/>
</dbReference>
<dbReference type="GO" id="GO:0007064">
    <property type="term" value="P:mitotic sister chromatid cohesion"/>
    <property type="evidence" value="ECO:0007669"/>
    <property type="project" value="UniProtKB-ARBA"/>
</dbReference>
<dbReference type="SUPFAM" id="SSF56672">
    <property type="entry name" value="DNA/RNA polymerases"/>
    <property type="match status" value="1"/>
</dbReference>
<gene>
    <name evidence="12" type="ORF">PTTG_08028</name>
</gene>
<dbReference type="FunFam" id="1.10.150.20:FF:000014">
    <property type="entry name" value="Polymerase (DNA directed), eta"/>
    <property type="match status" value="1"/>
</dbReference>
<dbReference type="Gene3D" id="3.30.1490.100">
    <property type="entry name" value="DNA polymerase, Y-family, little finger domain"/>
    <property type="match status" value="1"/>
</dbReference>
<evidence type="ECO:0000256" key="8">
    <source>
        <dbReference type="ARBA" id="ARBA00023242"/>
    </source>
</evidence>
<feature type="compositionally biased region" description="Pro residues" evidence="10">
    <location>
        <begin position="554"/>
        <end position="567"/>
    </location>
</feature>
<dbReference type="Gene3D" id="3.30.70.270">
    <property type="match status" value="1"/>
</dbReference>
<dbReference type="FunFam" id="3.40.1170.60:FF:000008">
    <property type="entry name" value="DNA polymerase eta subunit"/>
    <property type="match status" value="1"/>
</dbReference>
<name>A0A180GMF3_PUCT1</name>
<reference evidence="13" key="4">
    <citation type="submission" date="2025-05" db="UniProtKB">
        <authorList>
            <consortium name="EnsemblFungi"/>
        </authorList>
    </citation>
    <scope>IDENTIFICATION</scope>
    <source>
        <strain evidence="13">isolate 1-1 / race 1 (BBBD)</strain>
    </source>
</reference>
<dbReference type="PANTHER" id="PTHR45873:SF1">
    <property type="entry name" value="DNA POLYMERASE ETA"/>
    <property type="match status" value="1"/>
</dbReference>